<dbReference type="Pfam" id="PF14598">
    <property type="entry name" value="PAS_11"/>
    <property type="match status" value="1"/>
</dbReference>
<dbReference type="PANTHER" id="PTHR23043">
    <property type="entry name" value="HYPOXIA-INDUCIBLE FACTOR 1 ALPHA"/>
    <property type="match status" value="1"/>
</dbReference>
<dbReference type="InterPro" id="IPR000014">
    <property type="entry name" value="PAS"/>
</dbReference>
<accession>A0AAE0TG37</accession>
<dbReference type="SUPFAM" id="SSF47459">
    <property type="entry name" value="HLH, helix-loop-helix DNA-binding domain"/>
    <property type="match status" value="1"/>
</dbReference>
<feature type="domain" description="BHLH" evidence="8">
    <location>
        <begin position="13"/>
        <end position="66"/>
    </location>
</feature>
<dbReference type="InterPro" id="IPR011598">
    <property type="entry name" value="bHLH_dom"/>
</dbReference>
<comment type="caution">
    <text evidence="9">The sequence shown here is derived from an EMBL/GenBank/DDBJ whole genome shotgun (WGS) entry which is preliminary data.</text>
</comment>
<reference evidence="9" key="3">
    <citation type="submission" date="2023-05" db="EMBL/GenBank/DDBJ databases">
        <authorList>
            <person name="Smith C.H."/>
        </authorList>
    </citation>
    <scope>NUCLEOTIDE SEQUENCE</scope>
    <source>
        <strain evidence="9">CHS0354</strain>
        <tissue evidence="9">Mantle</tissue>
    </source>
</reference>
<dbReference type="EMBL" id="JAEAOA010000176">
    <property type="protein sequence ID" value="KAK3609280.1"/>
    <property type="molecule type" value="Genomic_DNA"/>
</dbReference>
<reference evidence="9" key="2">
    <citation type="journal article" date="2021" name="Genome Biol. Evol.">
        <title>Developing a high-quality reference genome for a parasitic bivalve with doubly uniparental inheritance (Bivalvia: Unionida).</title>
        <authorList>
            <person name="Smith C.H."/>
        </authorList>
    </citation>
    <scope>NUCLEOTIDE SEQUENCE</scope>
    <source>
        <strain evidence="9">CHS0354</strain>
        <tissue evidence="9">Mantle</tissue>
    </source>
</reference>
<dbReference type="GO" id="GO:0005634">
    <property type="term" value="C:nucleus"/>
    <property type="evidence" value="ECO:0007669"/>
    <property type="project" value="UniProtKB-SubCell"/>
</dbReference>
<evidence type="ECO:0000259" key="7">
    <source>
        <dbReference type="PROSITE" id="PS50112"/>
    </source>
</evidence>
<keyword evidence="5" id="KW-0539">Nucleus</keyword>
<sequence>MAPGPVEELALVDLERSNRGASKQRRDQINIEISTMRDLLPLPETARQRLSQLQIMSLSCVYIRKCNILQKLFQPGRGSLDIPYDFSQALTGFILVTTRDGKLVYISENVTEYLGHSMVDMKTQGDSLFDIVDKRDHGTVQAQLMQGTAGEVPTDHQISFFCRMNMSRTLKRQGGFGDVKVMYVRGHCVNVTGQDSGADQQQVFMALCTPLITPDIKESLIQNNTFVFKTLHKLDMTFLEVTQTGEHHLGITNEEIYQKSWYNFLHPEDLHEARAKHIQLIKSRHEMGCMMTVRMITKNSDVIYVHLVMHVRQALDSHSDDPVIVCINQVVSEQEAKQFKIQGQLFALYAARAPDFFFGPHHFAPLAASIDPESISRGPTPAFIHHPGVFNNQQRFERYLPGVPGHPPSPQQYAFERPGMDQFGGQQQGRTDTLRALKRKIQENFISSCKPNKITRINGTESNGSSGFSDCYGRNGQMVLGVNTYRNIESVFASGQGDHDVINDGPVQMVYQGSFAPNMISSKKETLVQNSVQISAQAISCHKSRHFEQVVPEVHIPDCYLTPDPSPASSPKPSVCTTVTKADNIELKHLTTFVIERLNELKEREKLSTSVPCQQVEAKKKNLPVIDVSFVDNFFDEICIPCNSLQIKTEPLSPLPQSHLPNVVPLVSNKITSMKINEDETRVLIKEEIPIVEQSDLDDLLAYVDSAVAESVQTVSSDMQKSISPGPNDCLISAMSPTLSCRSPEMFTRHKSQDSVSSGYTSDSSLGYDGREDILDPDSWLLEPIEMSLDMTLVGSQSESMRKTPSSDGADGLYQLKQLLSTWTPCGSPKSNRNTQ</sequence>
<keyword evidence="4" id="KW-0804">Transcription</keyword>
<dbReference type="CDD" id="cd19697">
    <property type="entry name" value="bHLH-PAS_NPAS4_PASD10"/>
    <property type="match status" value="1"/>
</dbReference>
<evidence type="ECO:0000259" key="8">
    <source>
        <dbReference type="PROSITE" id="PS50888"/>
    </source>
</evidence>
<evidence type="ECO:0000256" key="3">
    <source>
        <dbReference type="ARBA" id="ARBA00023125"/>
    </source>
</evidence>
<evidence type="ECO:0000313" key="9">
    <source>
        <dbReference type="EMBL" id="KAK3609280.1"/>
    </source>
</evidence>
<dbReference type="CDD" id="cd00130">
    <property type="entry name" value="PAS"/>
    <property type="match status" value="2"/>
</dbReference>
<dbReference type="PROSITE" id="PS50888">
    <property type="entry name" value="BHLH"/>
    <property type="match status" value="1"/>
</dbReference>
<gene>
    <name evidence="9" type="ORF">CHS0354_001880</name>
</gene>
<dbReference type="InterPro" id="IPR036638">
    <property type="entry name" value="HLH_DNA-bd_sf"/>
</dbReference>
<name>A0AAE0TG37_9BIVA</name>
<dbReference type="SMART" id="SM00091">
    <property type="entry name" value="PAS"/>
    <property type="match status" value="2"/>
</dbReference>
<dbReference type="GO" id="GO:0046983">
    <property type="term" value="F:protein dimerization activity"/>
    <property type="evidence" value="ECO:0007669"/>
    <property type="project" value="InterPro"/>
</dbReference>
<dbReference type="PROSITE" id="PS50112">
    <property type="entry name" value="PAS"/>
    <property type="match status" value="2"/>
</dbReference>
<evidence type="ECO:0000256" key="5">
    <source>
        <dbReference type="ARBA" id="ARBA00023242"/>
    </source>
</evidence>
<dbReference type="AlphaFoldDB" id="A0AAE0TG37"/>
<dbReference type="Proteomes" id="UP001195483">
    <property type="component" value="Unassembled WGS sequence"/>
</dbReference>
<dbReference type="SUPFAM" id="SSF55785">
    <property type="entry name" value="PYP-like sensor domain (PAS domain)"/>
    <property type="match status" value="2"/>
</dbReference>
<keyword evidence="10" id="KW-1185">Reference proteome</keyword>
<evidence type="ECO:0000313" key="10">
    <source>
        <dbReference type="Proteomes" id="UP001195483"/>
    </source>
</evidence>
<organism evidence="9 10">
    <name type="scientific">Potamilus streckersoni</name>
    <dbReference type="NCBI Taxonomy" id="2493646"/>
    <lineage>
        <taxon>Eukaryota</taxon>
        <taxon>Metazoa</taxon>
        <taxon>Spiralia</taxon>
        <taxon>Lophotrochozoa</taxon>
        <taxon>Mollusca</taxon>
        <taxon>Bivalvia</taxon>
        <taxon>Autobranchia</taxon>
        <taxon>Heteroconchia</taxon>
        <taxon>Palaeoheterodonta</taxon>
        <taxon>Unionida</taxon>
        <taxon>Unionoidea</taxon>
        <taxon>Unionidae</taxon>
        <taxon>Ambleminae</taxon>
        <taxon>Lampsilini</taxon>
        <taxon>Potamilus</taxon>
    </lineage>
</organism>
<protein>
    <submittedName>
        <fullName evidence="9">Uncharacterized protein</fullName>
    </submittedName>
</protein>
<feature type="domain" description="PAS" evidence="7">
    <location>
        <begin position="249"/>
        <end position="284"/>
    </location>
</feature>
<dbReference type="GO" id="GO:0000981">
    <property type="term" value="F:DNA-binding transcription factor activity, RNA polymerase II-specific"/>
    <property type="evidence" value="ECO:0007669"/>
    <property type="project" value="TreeGrafter"/>
</dbReference>
<dbReference type="InterPro" id="IPR035965">
    <property type="entry name" value="PAS-like_dom_sf"/>
</dbReference>
<keyword evidence="2" id="KW-0805">Transcription regulation</keyword>
<feature type="region of interest" description="Disordered" evidence="6">
    <location>
        <begin position="748"/>
        <end position="770"/>
    </location>
</feature>
<comment type="subcellular location">
    <subcellularLocation>
        <location evidence="1">Nucleus</location>
    </subcellularLocation>
</comment>
<reference evidence="9" key="1">
    <citation type="journal article" date="2021" name="Genome Biol. Evol.">
        <title>A High-Quality Reference Genome for a Parasitic Bivalve with Doubly Uniparental Inheritance (Bivalvia: Unionida).</title>
        <authorList>
            <person name="Smith C.H."/>
        </authorList>
    </citation>
    <scope>NUCLEOTIDE SEQUENCE</scope>
    <source>
        <strain evidence="9">CHS0354</strain>
    </source>
</reference>
<evidence type="ECO:0000256" key="2">
    <source>
        <dbReference type="ARBA" id="ARBA00023015"/>
    </source>
</evidence>
<feature type="domain" description="PAS" evidence="7">
    <location>
        <begin position="88"/>
        <end position="151"/>
    </location>
</feature>
<evidence type="ECO:0000256" key="6">
    <source>
        <dbReference type="SAM" id="MobiDB-lite"/>
    </source>
</evidence>
<evidence type="ECO:0000256" key="1">
    <source>
        <dbReference type="ARBA" id="ARBA00004123"/>
    </source>
</evidence>
<dbReference type="Pfam" id="PF23183">
    <property type="entry name" value="bHLH_NPAS4"/>
    <property type="match status" value="1"/>
</dbReference>
<dbReference type="GO" id="GO:0000977">
    <property type="term" value="F:RNA polymerase II transcription regulatory region sequence-specific DNA binding"/>
    <property type="evidence" value="ECO:0007669"/>
    <property type="project" value="TreeGrafter"/>
</dbReference>
<dbReference type="Gene3D" id="3.30.450.20">
    <property type="entry name" value="PAS domain"/>
    <property type="match status" value="2"/>
</dbReference>
<keyword evidence="3" id="KW-0238">DNA-binding</keyword>
<dbReference type="InterPro" id="IPR056192">
    <property type="entry name" value="bHLH_NPAS4"/>
</dbReference>
<proteinExistence type="predicted"/>
<feature type="compositionally biased region" description="Low complexity" evidence="6">
    <location>
        <begin position="754"/>
        <end position="768"/>
    </location>
</feature>
<evidence type="ECO:0000256" key="4">
    <source>
        <dbReference type="ARBA" id="ARBA00023163"/>
    </source>
</evidence>
<dbReference type="PANTHER" id="PTHR23043:SF39">
    <property type="entry name" value="DYSFUSION, ISOFORM D"/>
    <property type="match status" value="1"/>
</dbReference>